<dbReference type="EMBL" id="CAXDID020000078">
    <property type="protein sequence ID" value="CAL6017580.1"/>
    <property type="molecule type" value="Genomic_DNA"/>
</dbReference>
<keyword evidence="3" id="KW-1185">Reference proteome</keyword>
<evidence type="ECO:0000313" key="1">
    <source>
        <dbReference type="EMBL" id="CAI9940445.1"/>
    </source>
</evidence>
<evidence type="ECO:0000313" key="2">
    <source>
        <dbReference type="EMBL" id="CAL6017580.1"/>
    </source>
</evidence>
<accession>A0AA86PS00</accession>
<comment type="caution">
    <text evidence="1">The sequence shown here is derived from an EMBL/GenBank/DDBJ whole genome shotgun (WGS) entry which is preliminary data.</text>
</comment>
<reference evidence="1" key="1">
    <citation type="submission" date="2023-06" db="EMBL/GenBank/DDBJ databases">
        <authorList>
            <person name="Kurt Z."/>
        </authorList>
    </citation>
    <scope>NUCLEOTIDE SEQUENCE</scope>
</reference>
<sequence>MLQFVEIIEVKSSDDNNSMRQFESNNDTCLCVMKLSSDKSSCAQSCTDHKEIERNNICIPTPVKKSSDANGCITGTSTKTQDCNCDNEQGYYGFGGNTACVDCLKKMG</sequence>
<organism evidence="1">
    <name type="scientific">Hexamita inflata</name>
    <dbReference type="NCBI Taxonomy" id="28002"/>
    <lineage>
        <taxon>Eukaryota</taxon>
        <taxon>Metamonada</taxon>
        <taxon>Diplomonadida</taxon>
        <taxon>Hexamitidae</taxon>
        <taxon>Hexamitinae</taxon>
        <taxon>Hexamita</taxon>
    </lineage>
</organism>
<reference evidence="2 3" key="2">
    <citation type="submission" date="2024-07" db="EMBL/GenBank/DDBJ databases">
        <authorList>
            <person name="Akdeniz Z."/>
        </authorList>
    </citation>
    <scope>NUCLEOTIDE SEQUENCE [LARGE SCALE GENOMIC DNA]</scope>
</reference>
<dbReference type="AlphaFoldDB" id="A0AA86PS00"/>
<dbReference type="Proteomes" id="UP001642409">
    <property type="component" value="Unassembled WGS sequence"/>
</dbReference>
<gene>
    <name evidence="2" type="ORF">HINF_LOCUS26062</name>
    <name evidence="1" type="ORF">HINF_LOCUS28090</name>
</gene>
<protein>
    <submittedName>
        <fullName evidence="2">Hypothetical_protein</fullName>
    </submittedName>
</protein>
<evidence type="ECO:0000313" key="3">
    <source>
        <dbReference type="Proteomes" id="UP001642409"/>
    </source>
</evidence>
<proteinExistence type="predicted"/>
<dbReference type="EMBL" id="CATOUU010000675">
    <property type="protein sequence ID" value="CAI9940445.1"/>
    <property type="molecule type" value="Genomic_DNA"/>
</dbReference>
<name>A0AA86PS00_9EUKA</name>